<keyword evidence="2" id="KW-0808">Transferase</keyword>
<sequence length="456" mass="52800">MDTFPDLRVTVLPRGRSDHIPLMHHDKKIDYSPIPFKFFHSWLKRGGFEECIKIAYDECSEGNGRIKFHEKLKVIKQKIKAWHNTIKYADISRKQEVMLRIMEIDENINKCIASDVEKQERLDLLKECNDLTNLEDMDMVQKARIKWDVTNPHRVKLAFFNFYKEKFEAHDALVNLTIVTPQVHLDLQERNALEDNVSKEEIKAAVWDCGSQKAPGPNGFTFLFINLYWELFKPDVEAAMRDFFDHFVMSKGEKSSFITLILKVANPIHIKDFRPISLIGMYYNIITKILSNWLAKVVDKVVSPEQSAFISGRQILDGPLMLSELMAWYKKRNHKLMMFKVGFEKAYDTLSWKFLDHMLLDLGFCSKWMCWIQLCLQTLRSSALVNGSPSAEFLISRGLRQGDPLSPLLFLIIMEGLNIVLKDVVGSGLIHGTKVGDTNFNIFYSFYADDVVIVLE</sequence>
<feature type="domain" description="Reverse transcriptase" evidence="1">
    <location>
        <begin position="242"/>
        <end position="456"/>
    </location>
</feature>
<gene>
    <name evidence="2" type="ORF">Tco_1003984</name>
</gene>
<dbReference type="InterPro" id="IPR043502">
    <property type="entry name" value="DNA/RNA_pol_sf"/>
</dbReference>
<comment type="caution">
    <text evidence="2">The sequence shown here is derived from an EMBL/GenBank/DDBJ whole genome shotgun (WGS) entry which is preliminary data.</text>
</comment>
<dbReference type="PROSITE" id="PS50878">
    <property type="entry name" value="RT_POL"/>
    <property type="match status" value="1"/>
</dbReference>
<dbReference type="GO" id="GO:0003964">
    <property type="term" value="F:RNA-directed DNA polymerase activity"/>
    <property type="evidence" value="ECO:0007669"/>
    <property type="project" value="UniProtKB-KW"/>
</dbReference>
<keyword evidence="2" id="KW-0695">RNA-directed DNA polymerase</keyword>
<protein>
    <submittedName>
        <fullName evidence="2">RNA-directed DNA polymerase, eukaryota, reverse transcriptase zinc-binding domain protein</fullName>
    </submittedName>
</protein>
<name>A0ABQ5FAL6_9ASTR</name>
<reference evidence="2" key="2">
    <citation type="submission" date="2022-01" db="EMBL/GenBank/DDBJ databases">
        <authorList>
            <person name="Yamashiro T."/>
            <person name="Shiraishi A."/>
            <person name="Satake H."/>
            <person name="Nakayama K."/>
        </authorList>
    </citation>
    <scope>NUCLEOTIDE SEQUENCE</scope>
</reference>
<dbReference type="InterPro" id="IPR000477">
    <property type="entry name" value="RT_dom"/>
</dbReference>
<dbReference type="InterPro" id="IPR052343">
    <property type="entry name" value="Retrotransposon-Effector_Assoc"/>
</dbReference>
<evidence type="ECO:0000313" key="2">
    <source>
        <dbReference type="EMBL" id="GJT60451.1"/>
    </source>
</evidence>
<dbReference type="Proteomes" id="UP001151760">
    <property type="component" value="Unassembled WGS sequence"/>
</dbReference>
<evidence type="ECO:0000313" key="3">
    <source>
        <dbReference type="Proteomes" id="UP001151760"/>
    </source>
</evidence>
<organism evidence="2 3">
    <name type="scientific">Tanacetum coccineum</name>
    <dbReference type="NCBI Taxonomy" id="301880"/>
    <lineage>
        <taxon>Eukaryota</taxon>
        <taxon>Viridiplantae</taxon>
        <taxon>Streptophyta</taxon>
        <taxon>Embryophyta</taxon>
        <taxon>Tracheophyta</taxon>
        <taxon>Spermatophyta</taxon>
        <taxon>Magnoliopsida</taxon>
        <taxon>eudicotyledons</taxon>
        <taxon>Gunneridae</taxon>
        <taxon>Pentapetalae</taxon>
        <taxon>asterids</taxon>
        <taxon>campanulids</taxon>
        <taxon>Asterales</taxon>
        <taxon>Asteraceae</taxon>
        <taxon>Asteroideae</taxon>
        <taxon>Anthemideae</taxon>
        <taxon>Anthemidinae</taxon>
        <taxon>Tanacetum</taxon>
    </lineage>
</organism>
<dbReference type="PANTHER" id="PTHR46890">
    <property type="entry name" value="NON-LTR RETROLELEMENT REVERSE TRANSCRIPTASE-LIKE PROTEIN-RELATED"/>
    <property type="match status" value="1"/>
</dbReference>
<keyword evidence="2" id="KW-0548">Nucleotidyltransferase</keyword>
<dbReference type="CDD" id="cd01650">
    <property type="entry name" value="RT_nLTR_like"/>
    <property type="match status" value="1"/>
</dbReference>
<dbReference type="Pfam" id="PF00078">
    <property type="entry name" value="RVT_1"/>
    <property type="match status" value="1"/>
</dbReference>
<accession>A0ABQ5FAL6</accession>
<reference evidence="2" key="1">
    <citation type="journal article" date="2022" name="Int. J. Mol. Sci.">
        <title>Draft Genome of Tanacetum Coccineum: Genomic Comparison of Closely Related Tanacetum-Family Plants.</title>
        <authorList>
            <person name="Yamashiro T."/>
            <person name="Shiraishi A."/>
            <person name="Nakayama K."/>
            <person name="Satake H."/>
        </authorList>
    </citation>
    <scope>NUCLEOTIDE SEQUENCE</scope>
</reference>
<evidence type="ECO:0000259" key="1">
    <source>
        <dbReference type="PROSITE" id="PS50878"/>
    </source>
</evidence>
<proteinExistence type="predicted"/>
<dbReference type="SUPFAM" id="SSF56672">
    <property type="entry name" value="DNA/RNA polymerases"/>
    <property type="match status" value="1"/>
</dbReference>
<dbReference type="PANTHER" id="PTHR46890:SF50">
    <property type="entry name" value="RNA-DIRECTED DNA POLYMERASE, EUKARYOTA, REVERSE TRANSCRIPTASE ZINC-BINDING DOMAIN PROTEIN-RELATED"/>
    <property type="match status" value="1"/>
</dbReference>
<keyword evidence="3" id="KW-1185">Reference proteome</keyword>
<dbReference type="EMBL" id="BQNB010017200">
    <property type="protein sequence ID" value="GJT60451.1"/>
    <property type="molecule type" value="Genomic_DNA"/>
</dbReference>